<dbReference type="Proteomes" id="UP000006727">
    <property type="component" value="Chromosome 11"/>
</dbReference>
<keyword evidence="1" id="KW-0472">Membrane</keyword>
<dbReference type="Gramene" id="Pp3c11_10360V3.2">
    <property type="protein sequence ID" value="PAC:32956750.CDS.1"/>
    <property type="gene ID" value="Pp3c11_10360"/>
</dbReference>
<dbReference type="EnsemblPlants" id="Pp3c11_10360V3.2">
    <property type="protein sequence ID" value="PAC:32956750.CDS.1"/>
    <property type="gene ID" value="Pp3c11_10360"/>
</dbReference>
<proteinExistence type="predicted"/>
<name>A0A2K1JU73_PHYPA</name>
<dbReference type="EnsemblPlants" id="Pp3c11_10360V3.1">
    <property type="protein sequence ID" value="PAC:32956749.CDS.1"/>
    <property type="gene ID" value="Pp3c11_10360"/>
</dbReference>
<evidence type="ECO:0000256" key="1">
    <source>
        <dbReference type="SAM" id="Phobius"/>
    </source>
</evidence>
<evidence type="ECO:0000313" key="3">
    <source>
        <dbReference type="EnsemblPlants" id="PAC:32956749.CDS.1"/>
    </source>
</evidence>
<reference evidence="3" key="3">
    <citation type="submission" date="2020-12" db="UniProtKB">
        <authorList>
            <consortium name="EnsemblPlants"/>
        </authorList>
    </citation>
    <scope>IDENTIFICATION</scope>
</reference>
<accession>A0A2K1JU73</accession>
<dbReference type="InParanoid" id="A0A2K1JU73"/>
<gene>
    <name evidence="2" type="ORF">PHYPA_014854</name>
</gene>
<evidence type="ECO:0000313" key="2">
    <source>
        <dbReference type="EMBL" id="PNR45083.1"/>
    </source>
</evidence>
<reference evidence="2 4" key="2">
    <citation type="journal article" date="2018" name="Plant J.">
        <title>The Physcomitrella patens chromosome-scale assembly reveals moss genome structure and evolution.</title>
        <authorList>
            <person name="Lang D."/>
            <person name="Ullrich K.K."/>
            <person name="Murat F."/>
            <person name="Fuchs J."/>
            <person name="Jenkins J."/>
            <person name="Haas F.B."/>
            <person name="Piednoel M."/>
            <person name="Gundlach H."/>
            <person name="Van Bel M."/>
            <person name="Meyberg R."/>
            <person name="Vives C."/>
            <person name="Morata J."/>
            <person name="Symeonidi A."/>
            <person name="Hiss M."/>
            <person name="Muchero W."/>
            <person name="Kamisugi Y."/>
            <person name="Saleh O."/>
            <person name="Blanc G."/>
            <person name="Decker E.L."/>
            <person name="van Gessel N."/>
            <person name="Grimwood J."/>
            <person name="Hayes R.D."/>
            <person name="Graham S.W."/>
            <person name="Gunter L.E."/>
            <person name="McDaniel S.F."/>
            <person name="Hoernstein S.N.W."/>
            <person name="Larsson A."/>
            <person name="Li F.W."/>
            <person name="Perroud P.F."/>
            <person name="Phillips J."/>
            <person name="Ranjan P."/>
            <person name="Rokshar D.S."/>
            <person name="Rothfels C.J."/>
            <person name="Schneider L."/>
            <person name="Shu S."/>
            <person name="Stevenson D.W."/>
            <person name="Thummler F."/>
            <person name="Tillich M."/>
            <person name="Villarreal Aguilar J.C."/>
            <person name="Widiez T."/>
            <person name="Wong G.K."/>
            <person name="Wymore A."/>
            <person name="Zhang Y."/>
            <person name="Zimmer A.D."/>
            <person name="Quatrano R.S."/>
            <person name="Mayer K.F.X."/>
            <person name="Goodstein D."/>
            <person name="Casacuberta J.M."/>
            <person name="Vandepoele K."/>
            <person name="Reski R."/>
            <person name="Cuming A.C."/>
            <person name="Tuskan G.A."/>
            <person name="Maumus F."/>
            <person name="Salse J."/>
            <person name="Schmutz J."/>
            <person name="Rensing S.A."/>
        </authorList>
    </citation>
    <scope>NUCLEOTIDE SEQUENCE [LARGE SCALE GENOMIC DNA]</scope>
    <source>
        <strain evidence="3 4">cv. Gransden 2004</strain>
    </source>
</reference>
<evidence type="ECO:0000313" key="4">
    <source>
        <dbReference type="Proteomes" id="UP000006727"/>
    </source>
</evidence>
<reference evidence="2 4" key="1">
    <citation type="journal article" date="2008" name="Science">
        <title>The Physcomitrella genome reveals evolutionary insights into the conquest of land by plants.</title>
        <authorList>
            <person name="Rensing S."/>
            <person name="Lang D."/>
            <person name="Zimmer A."/>
            <person name="Terry A."/>
            <person name="Salamov A."/>
            <person name="Shapiro H."/>
            <person name="Nishiyama T."/>
            <person name="Perroud P.-F."/>
            <person name="Lindquist E."/>
            <person name="Kamisugi Y."/>
            <person name="Tanahashi T."/>
            <person name="Sakakibara K."/>
            <person name="Fujita T."/>
            <person name="Oishi K."/>
            <person name="Shin-I T."/>
            <person name="Kuroki Y."/>
            <person name="Toyoda A."/>
            <person name="Suzuki Y."/>
            <person name="Hashimoto A."/>
            <person name="Yamaguchi K."/>
            <person name="Sugano A."/>
            <person name="Kohara Y."/>
            <person name="Fujiyama A."/>
            <person name="Anterola A."/>
            <person name="Aoki S."/>
            <person name="Ashton N."/>
            <person name="Barbazuk W.B."/>
            <person name="Barker E."/>
            <person name="Bennetzen J."/>
            <person name="Bezanilla M."/>
            <person name="Blankenship R."/>
            <person name="Cho S.H."/>
            <person name="Dutcher S."/>
            <person name="Estelle M."/>
            <person name="Fawcett J.A."/>
            <person name="Gundlach H."/>
            <person name="Hanada K."/>
            <person name="Heyl A."/>
            <person name="Hicks K.A."/>
            <person name="Hugh J."/>
            <person name="Lohr M."/>
            <person name="Mayer K."/>
            <person name="Melkozernov A."/>
            <person name="Murata T."/>
            <person name="Nelson D."/>
            <person name="Pils B."/>
            <person name="Prigge M."/>
            <person name="Reiss B."/>
            <person name="Renner T."/>
            <person name="Rombauts S."/>
            <person name="Rushton P."/>
            <person name="Sanderfoot A."/>
            <person name="Schween G."/>
            <person name="Shiu S.-H."/>
            <person name="Stueber K."/>
            <person name="Theodoulou F.L."/>
            <person name="Tu H."/>
            <person name="Van de Peer Y."/>
            <person name="Verrier P.J."/>
            <person name="Waters E."/>
            <person name="Wood A."/>
            <person name="Yang L."/>
            <person name="Cove D."/>
            <person name="Cuming A."/>
            <person name="Hasebe M."/>
            <person name="Lucas S."/>
            <person name="Mishler D.B."/>
            <person name="Reski R."/>
            <person name="Grigoriev I."/>
            <person name="Quatrano R.S."/>
            <person name="Boore J.L."/>
        </authorList>
    </citation>
    <scope>NUCLEOTIDE SEQUENCE [LARGE SCALE GENOMIC DNA]</scope>
    <source>
        <strain evidence="3 4">cv. Gransden 2004</strain>
    </source>
</reference>
<protein>
    <submittedName>
        <fullName evidence="2 3">Uncharacterized protein</fullName>
    </submittedName>
</protein>
<keyword evidence="1" id="KW-1133">Transmembrane helix</keyword>
<keyword evidence="1" id="KW-0812">Transmembrane</keyword>
<keyword evidence="4" id="KW-1185">Reference proteome</keyword>
<dbReference type="AlphaFoldDB" id="A0A2K1JU73"/>
<feature type="transmembrane region" description="Helical" evidence="1">
    <location>
        <begin position="16"/>
        <end position="37"/>
    </location>
</feature>
<sequence length="55" mass="6821">MGISFRNRGMLNRPMIFYPLLMKNIVIMMNVVDFYWLRIQLWRNKFRGHFFVHDG</sequence>
<organism evidence="2">
    <name type="scientific">Physcomitrium patens</name>
    <name type="common">Spreading-leaved earth moss</name>
    <name type="synonym">Physcomitrella patens</name>
    <dbReference type="NCBI Taxonomy" id="3218"/>
    <lineage>
        <taxon>Eukaryota</taxon>
        <taxon>Viridiplantae</taxon>
        <taxon>Streptophyta</taxon>
        <taxon>Embryophyta</taxon>
        <taxon>Bryophyta</taxon>
        <taxon>Bryophytina</taxon>
        <taxon>Bryopsida</taxon>
        <taxon>Funariidae</taxon>
        <taxon>Funariales</taxon>
        <taxon>Funariaceae</taxon>
        <taxon>Physcomitrium</taxon>
    </lineage>
</organism>
<dbReference type="Gramene" id="Pp3c11_10360V3.1">
    <property type="protein sequence ID" value="PAC:32956749.CDS.1"/>
    <property type="gene ID" value="Pp3c11_10360"/>
</dbReference>
<dbReference type="EMBL" id="ABEU02000011">
    <property type="protein sequence ID" value="PNR45083.1"/>
    <property type="molecule type" value="Genomic_DNA"/>
</dbReference>
<dbReference type="PaxDb" id="3218-PP1S61_198V6.1"/>